<sequence length="181" mass="21129">MTTTTTDIAGRRAVDAYTAYEIETFLKREARLLDTERYDDWLAMLAEDIHYWMPAIESRRRANNGGVTHLPGRMAFFDDFMEHLQKRVARFKQPTAWAEDPPTRHTHVVGNVEAYPAESEGEYEVYSTFVNYRSRVETDNDMLIGRRTDIIRRTPDGLRLARRKIVITQTLLQAKNLNTFL</sequence>
<comment type="caution">
    <text evidence="3">The sequence shown here is derived from an EMBL/GenBank/DDBJ whole genome shotgun (WGS) entry which is preliminary data.</text>
</comment>
<evidence type="ECO:0000256" key="2">
    <source>
        <dbReference type="ARBA" id="ARBA00023002"/>
    </source>
</evidence>
<evidence type="ECO:0000313" key="4">
    <source>
        <dbReference type="Proteomes" id="UP000479335"/>
    </source>
</evidence>
<dbReference type="PANTHER" id="PTHR41534:SF2">
    <property type="entry name" value="3-PHENYLPROPIONATE_CINNAMIC ACID DIOXYGENASE SUBUNIT BETA"/>
    <property type="match status" value="1"/>
</dbReference>
<keyword evidence="4" id="KW-1185">Reference proteome</keyword>
<dbReference type="GO" id="GO:0019380">
    <property type="term" value="P:3-phenylpropionate catabolic process"/>
    <property type="evidence" value="ECO:0007669"/>
    <property type="project" value="TreeGrafter"/>
</dbReference>
<dbReference type="RefSeq" id="WP_161009687.1">
    <property type="nucleotide sequence ID" value="NZ_WWCN01000024.1"/>
</dbReference>
<comment type="similarity">
    <text evidence="1">Belongs to the bacterial ring-hydroxylating dioxygenase beta subunit family.</text>
</comment>
<organism evidence="3 4">
    <name type="scientific">Duganella flavida</name>
    <dbReference type="NCBI Taxonomy" id="2692175"/>
    <lineage>
        <taxon>Bacteria</taxon>
        <taxon>Pseudomonadati</taxon>
        <taxon>Pseudomonadota</taxon>
        <taxon>Betaproteobacteria</taxon>
        <taxon>Burkholderiales</taxon>
        <taxon>Oxalobacteraceae</taxon>
        <taxon>Telluria group</taxon>
        <taxon>Duganella</taxon>
    </lineage>
</organism>
<gene>
    <name evidence="3" type="ORF">GTP46_26815</name>
</gene>
<dbReference type="Gene3D" id="3.10.450.50">
    <property type="match status" value="1"/>
</dbReference>
<dbReference type="InterPro" id="IPR000391">
    <property type="entry name" value="Rng_hydr_dOase-bsu"/>
</dbReference>
<dbReference type="NCBIfam" id="NF007479">
    <property type="entry name" value="PRK10069.1"/>
    <property type="match status" value="1"/>
</dbReference>
<evidence type="ECO:0000313" key="3">
    <source>
        <dbReference type="EMBL" id="MYM26247.1"/>
    </source>
</evidence>
<reference evidence="3 4" key="1">
    <citation type="submission" date="2019-12" db="EMBL/GenBank/DDBJ databases">
        <title>Novel species isolated from a subtropical stream in China.</title>
        <authorList>
            <person name="Lu H."/>
        </authorList>
    </citation>
    <scope>NUCLEOTIDE SEQUENCE [LARGE SCALE GENOMIC DNA]</scope>
    <source>
        <strain evidence="3 4">FT135W</strain>
    </source>
</reference>
<dbReference type="GO" id="GO:0008695">
    <property type="term" value="F:3-phenylpropionate dioxygenase activity"/>
    <property type="evidence" value="ECO:0007669"/>
    <property type="project" value="UniProtKB-EC"/>
</dbReference>
<dbReference type="AlphaFoldDB" id="A0A6L8KHM4"/>
<dbReference type="EC" id="1.14.12.19" evidence="3"/>
<dbReference type="Pfam" id="PF00866">
    <property type="entry name" value="Ring_hydroxyl_B"/>
    <property type="match status" value="1"/>
</dbReference>
<dbReference type="InterPro" id="IPR032710">
    <property type="entry name" value="NTF2-like_dom_sf"/>
</dbReference>
<name>A0A6L8KHM4_9BURK</name>
<keyword evidence="3" id="KW-0223">Dioxygenase</keyword>
<dbReference type="CDD" id="cd00667">
    <property type="entry name" value="ring_hydroxylating_dioxygenases_beta"/>
    <property type="match status" value="1"/>
</dbReference>
<protein>
    <submittedName>
        <fullName evidence="3">3-phenylpropionate/cinnamic acid dioxygenase subunit beta</fullName>
        <ecNumber evidence="3">1.14.12.19</ecNumber>
    </submittedName>
</protein>
<proteinExistence type="inferred from homology"/>
<dbReference type="SUPFAM" id="SSF54427">
    <property type="entry name" value="NTF2-like"/>
    <property type="match status" value="1"/>
</dbReference>
<accession>A0A6L8KHM4</accession>
<dbReference type="PANTHER" id="PTHR41534">
    <property type="entry name" value="BLR3401 PROTEIN"/>
    <property type="match status" value="1"/>
</dbReference>
<keyword evidence="2 3" id="KW-0560">Oxidoreductase</keyword>
<evidence type="ECO:0000256" key="1">
    <source>
        <dbReference type="ARBA" id="ARBA00009570"/>
    </source>
</evidence>
<dbReference type="EMBL" id="WWCN01000024">
    <property type="protein sequence ID" value="MYM26247.1"/>
    <property type="molecule type" value="Genomic_DNA"/>
</dbReference>
<dbReference type="Proteomes" id="UP000479335">
    <property type="component" value="Unassembled WGS sequence"/>
</dbReference>